<dbReference type="PANTHER" id="PTHR34138">
    <property type="entry name" value="CELL SHAPE-DETERMINING PROTEIN MREC"/>
    <property type="match status" value="1"/>
</dbReference>
<evidence type="ECO:0000256" key="5">
    <source>
        <dbReference type="ARBA" id="ARBA00080576"/>
    </source>
</evidence>
<dbReference type="PANTHER" id="PTHR34138:SF1">
    <property type="entry name" value="CELL SHAPE-DETERMINING PROTEIN MREC"/>
    <property type="match status" value="1"/>
</dbReference>
<dbReference type="AlphaFoldDB" id="G4A648"/>
<accession>G4A648</accession>
<dbReference type="InterPro" id="IPR042177">
    <property type="entry name" value="Cell/Rod_1"/>
</dbReference>
<keyword evidence="3" id="KW-0133">Cell shape</keyword>
<evidence type="ECO:0000259" key="7">
    <source>
        <dbReference type="Pfam" id="PF04085"/>
    </source>
</evidence>
<comment type="similarity">
    <text evidence="1">Belongs to the MreC family.</text>
</comment>
<dbReference type="PATRIC" id="fig|907488.3.peg.284"/>
<feature type="domain" description="Rod shape-determining protein MreC beta-barrel core" evidence="7">
    <location>
        <begin position="123"/>
        <end position="270"/>
    </location>
</feature>
<dbReference type="FunFam" id="2.40.10.340:FF:000001">
    <property type="entry name" value="Cell shape-determining protein MreC"/>
    <property type="match status" value="1"/>
</dbReference>
<feature type="region of interest" description="Disordered" evidence="6">
    <location>
        <begin position="302"/>
        <end position="357"/>
    </location>
</feature>
<dbReference type="RefSeq" id="WP_005555848.1">
    <property type="nucleotide sequence ID" value="NZ_AEJM01000006.1"/>
</dbReference>
<feature type="compositionally biased region" description="Polar residues" evidence="6">
    <location>
        <begin position="312"/>
        <end position="323"/>
    </location>
</feature>
<evidence type="ECO:0000256" key="2">
    <source>
        <dbReference type="ARBA" id="ARBA00013855"/>
    </source>
</evidence>
<protein>
    <recommendedName>
        <fullName evidence="2">Cell shape-determining protein MreC</fullName>
    </recommendedName>
    <alternativeName>
        <fullName evidence="4">Cell shape protein MreC</fullName>
    </alternativeName>
    <alternativeName>
        <fullName evidence="5">Rod shape-determining protein MreC</fullName>
    </alternativeName>
</protein>
<dbReference type="InterPro" id="IPR007221">
    <property type="entry name" value="MreC"/>
</dbReference>
<evidence type="ECO:0000313" key="9">
    <source>
        <dbReference type="Proteomes" id="UP000005508"/>
    </source>
</evidence>
<evidence type="ECO:0000313" key="8">
    <source>
        <dbReference type="EMBL" id="EGY35010.1"/>
    </source>
</evidence>
<evidence type="ECO:0000256" key="1">
    <source>
        <dbReference type="ARBA" id="ARBA00009369"/>
    </source>
</evidence>
<evidence type="ECO:0000256" key="3">
    <source>
        <dbReference type="ARBA" id="ARBA00022960"/>
    </source>
</evidence>
<dbReference type="EMBL" id="AEJM01000006">
    <property type="protein sequence ID" value="EGY35010.1"/>
    <property type="molecule type" value="Genomic_DNA"/>
</dbReference>
<proteinExistence type="inferred from homology"/>
<dbReference type="Pfam" id="PF04085">
    <property type="entry name" value="MreC"/>
    <property type="match status" value="1"/>
</dbReference>
<comment type="caution">
    <text evidence="8">The sequence shown here is derived from an EMBL/GenBank/DDBJ whole genome shotgun (WGS) entry which is preliminary data.</text>
</comment>
<dbReference type="InterPro" id="IPR055342">
    <property type="entry name" value="MreC_beta-barrel_core"/>
</dbReference>
<dbReference type="GO" id="GO:0005886">
    <property type="term" value="C:plasma membrane"/>
    <property type="evidence" value="ECO:0007669"/>
    <property type="project" value="TreeGrafter"/>
</dbReference>
<dbReference type="FunFam" id="2.40.10.350:FF:000002">
    <property type="entry name" value="Cell shape-determining protein MreC"/>
    <property type="match status" value="1"/>
</dbReference>
<organism evidence="8 9">
    <name type="scientific">Aggregatibacter actinomycetemcomitans serotype e str. SC1083</name>
    <dbReference type="NCBI Taxonomy" id="907488"/>
    <lineage>
        <taxon>Bacteria</taxon>
        <taxon>Pseudomonadati</taxon>
        <taxon>Pseudomonadota</taxon>
        <taxon>Gammaproteobacteria</taxon>
        <taxon>Pasteurellales</taxon>
        <taxon>Pasteurellaceae</taxon>
        <taxon>Aggregatibacter</taxon>
    </lineage>
</organism>
<dbReference type="GO" id="GO:0008360">
    <property type="term" value="P:regulation of cell shape"/>
    <property type="evidence" value="ECO:0007669"/>
    <property type="project" value="UniProtKB-KW"/>
</dbReference>
<dbReference type="NCBIfam" id="TIGR00219">
    <property type="entry name" value="mreC"/>
    <property type="match status" value="1"/>
</dbReference>
<dbReference type="Gene3D" id="2.40.10.350">
    <property type="entry name" value="Rod shape-determining protein MreC, domain 2"/>
    <property type="match status" value="1"/>
</dbReference>
<name>G4A648_AGGAC</name>
<evidence type="ECO:0000256" key="6">
    <source>
        <dbReference type="SAM" id="MobiDB-lite"/>
    </source>
</evidence>
<evidence type="ECO:0000256" key="4">
    <source>
        <dbReference type="ARBA" id="ARBA00032089"/>
    </source>
</evidence>
<dbReference type="SMR" id="G4A648"/>
<dbReference type="Gene3D" id="2.40.10.340">
    <property type="entry name" value="Rod shape-determining protein MreC, domain 1"/>
    <property type="match status" value="1"/>
</dbReference>
<dbReference type="Proteomes" id="UP000005508">
    <property type="component" value="Unassembled WGS sequence"/>
</dbReference>
<reference evidence="8 9" key="1">
    <citation type="submission" date="2010-10" db="EMBL/GenBank/DDBJ databases">
        <authorList>
            <person name="Chen C."/>
            <person name="Kittichotirat W."/>
            <person name="Asikainen S."/>
            <person name="Bumgarner R."/>
        </authorList>
    </citation>
    <scope>NUCLEOTIDE SEQUENCE [LARGE SCALE GENOMIC DNA]</scope>
    <source>
        <strain evidence="8 9">SC1083</strain>
    </source>
</reference>
<sequence>MKPIFGKTPPLGLKLFFAVTASIGLILSDGQTATMIQTRGFLETAVGGLYYLANTPRTVLDGVSDNLVDTNKLQIENKVLKTQLREKNADLLLLDQLKVENQRLRLLLNSPLRIDEYKKIAEVLTAEMDIYRQQVVINQGQKDGAYVGQPIIDEKGVVGQIISVGENTSRVLLVTDVTHAIPVQVLRNDVRLIASGTGHSDELTLDNVPRSVDIEKGDLLVTSGLGGRFLEGYPVAVVESISRDGQNYFATVTAKPLASIDKLRYVLLLWPTNEDMRKAKSITPEEVRKAVQLRLENQGSEANKVKKAVVPTENNETLNTSTDTPEDPQPETVPDTSGENNAPAPVIPSEQPQREEN</sequence>
<dbReference type="InterPro" id="IPR042175">
    <property type="entry name" value="Cell/Rod_MreC_2"/>
</dbReference>
<gene>
    <name evidence="8" type="ORF">SC1083_0287</name>
</gene>